<evidence type="ECO:0000313" key="3">
    <source>
        <dbReference type="Proteomes" id="UP001476247"/>
    </source>
</evidence>
<accession>A0ABP9XT90</accession>
<proteinExistence type="predicted"/>
<reference evidence="2 3" key="1">
    <citation type="submission" date="2024-04" db="EMBL/GenBank/DDBJ databases">
        <title>genome sequences of Mucor flavus KT1a and Helicostylum pulchrum KT1b strains isolation_sourced from the surface of a dry-aged beef.</title>
        <authorList>
            <person name="Toyotome T."/>
            <person name="Hosono M."/>
            <person name="Torimaru M."/>
            <person name="Fukuda K."/>
            <person name="Mikami N."/>
        </authorList>
    </citation>
    <scope>NUCLEOTIDE SEQUENCE [LARGE SCALE GENOMIC DNA]</scope>
    <source>
        <strain evidence="2 3">KT1b</strain>
    </source>
</reference>
<feature type="region of interest" description="Disordered" evidence="1">
    <location>
        <begin position="1"/>
        <end position="57"/>
    </location>
</feature>
<keyword evidence="3" id="KW-1185">Reference proteome</keyword>
<organism evidence="2 3">
    <name type="scientific">Helicostylum pulchrum</name>
    <dbReference type="NCBI Taxonomy" id="562976"/>
    <lineage>
        <taxon>Eukaryota</taxon>
        <taxon>Fungi</taxon>
        <taxon>Fungi incertae sedis</taxon>
        <taxon>Mucoromycota</taxon>
        <taxon>Mucoromycotina</taxon>
        <taxon>Mucoromycetes</taxon>
        <taxon>Mucorales</taxon>
        <taxon>Mucorineae</taxon>
        <taxon>Mucoraceae</taxon>
        <taxon>Helicostylum</taxon>
    </lineage>
</organism>
<dbReference type="EMBL" id="BAABUJ010000009">
    <property type="protein sequence ID" value="GAA5797999.1"/>
    <property type="molecule type" value="Genomic_DNA"/>
</dbReference>
<feature type="compositionally biased region" description="Acidic residues" evidence="1">
    <location>
        <begin position="18"/>
        <end position="51"/>
    </location>
</feature>
<comment type="caution">
    <text evidence="2">The sequence shown here is derived from an EMBL/GenBank/DDBJ whole genome shotgun (WGS) entry which is preliminary data.</text>
</comment>
<evidence type="ECO:0000313" key="2">
    <source>
        <dbReference type="EMBL" id="GAA5797999.1"/>
    </source>
</evidence>
<name>A0ABP9XT90_9FUNG</name>
<protein>
    <submittedName>
        <fullName evidence="2">Uncharacterized protein</fullName>
    </submittedName>
</protein>
<evidence type="ECO:0000256" key="1">
    <source>
        <dbReference type="SAM" id="MobiDB-lite"/>
    </source>
</evidence>
<sequence>MLDDERTKKRQKSNPADEKEEATTEGESTDGEATDGEGEGEGEDDEQEETFCDNPGKHGVIRFGEKLSARPTMSKSLYQSLVCDNLFKAGDVNSSCSSDQIIIGQIVQKMFAKISIDELEDGADKLWIHGNENKLVVSFTKQIITIMAEVYKKKPSISYSESTYNNSLVFGCIKAVMVLMNNSLAAPYFIPGEEELESMTSQLSKMGKKVDHRRCGEITI</sequence>
<dbReference type="Proteomes" id="UP001476247">
    <property type="component" value="Unassembled WGS sequence"/>
</dbReference>
<gene>
    <name evidence="2" type="ORF">HPULCUR_003397</name>
</gene>